<feature type="compositionally biased region" description="Polar residues" evidence="3">
    <location>
        <begin position="36"/>
        <end position="45"/>
    </location>
</feature>
<feature type="coiled-coil region" evidence="2">
    <location>
        <begin position="67"/>
        <end position="101"/>
    </location>
</feature>
<evidence type="ECO:0000256" key="2">
    <source>
        <dbReference type="SAM" id="Coils"/>
    </source>
</evidence>
<evidence type="ECO:0008006" key="6">
    <source>
        <dbReference type="Google" id="ProtNLM"/>
    </source>
</evidence>
<dbReference type="PANTHER" id="PTHR23035:SF1">
    <property type="entry name" value="CILIA- AND FLAGELLA-ASSOCIATED PROTEIN 97"/>
    <property type="match status" value="1"/>
</dbReference>
<dbReference type="InterPro" id="IPR029488">
    <property type="entry name" value="Hmw/CFAP97"/>
</dbReference>
<dbReference type="InterPro" id="IPR038791">
    <property type="entry name" value="Cfap97/Hemingway"/>
</dbReference>
<dbReference type="Proteomes" id="UP001489004">
    <property type="component" value="Unassembled WGS sequence"/>
</dbReference>
<evidence type="ECO:0000256" key="3">
    <source>
        <dbReference type="SAM" id="MobiDB-lite"/>
    </source>
</evidence>
<comment type="similarity">
    <text evidence="1">Belongs to the CFAP97 family.</text>
</comment>
<dbReference type="PANTHER" id="PTHR23035">
    <property type="entry name" value="CILIA- AND FLAGELLA-ASSOCIATED PROTEIN 97-RELATED"/>
    <property type="match status" value="1"/>
</dbReference>
<feature type="region of interest" description="Disordered" evidence="3">
    <location>
        <begin position="1"/>
        <end position="45"/>
    </location>
</feature>
<protein>
    <recommendedName>
        <fullName evidence="6">Cilia- and flagella-associated protein 97</fullName>
    </recommendedName>
</protein>
<gene>
    <name evidence="4" type="ORF">WJX72_004196</name>
</gene>
<evidence type="ECO:0000313" key="4">
    <source>
        <dbReference type="EMBL" id="KAK9804270.1"/>
    </source>
</evidence>
<comment type="caution">
    <text evidence="4">The sequence shown here is derived from an EMBL/GenBank/DDBJ whole genome shotgun (WGS) entry which is preliminary data.</text>
</comment>
<dbReference type="EMBL" id="JALJOR010000018">
    <property type="protein sequence ID" value="KAK9804270.1"/>
    <property type="molecule type" value="Genomic_DNA"/>
</dbReference>
<dbReference type="AlphaFoldDB" id="A0AAW1P3B6"/>
<evidence type="ECO:0000256" key="1">
    <source>
        <dbReference type="ARBA" id="ARBA00008315"/>
    </source>
</evidence>
<name>A0AAW1P3B6_9CHLO</name>
<proteinExistence type="inferred from homology"/>
<feature type="region of interest" description="Disordered" evidence="3">
    <location>
        <begin position="151"/>
        <end position="187"/>
    </location>
</feature>
<organism evidence="4 5">
    <name type="scientific">[Myrmecia] bisecta</name>
    <dbReference type="NCBI Taxonomy" id="41462"/>
    <lineage>
        <taxon>Eukaryota</taxon>
        <taxon>Viridiplantae</taxon>
        <taxon>Chlorophyta</taxon>
        <taxon>core chlorophytes</taxon>
        <taxon>Trebouxiophyceae</taxon>
        <taxon>Trebouxiales</taxon>
        <taxon>Trebouxiaceae</taxon>
        <taxon>Myrmecia</taxon>
    </lineage>
</organism>
<sequence>MEVAHSQEATPGAASTSAEAAAGDTYTEPEPAGETRQPTLEHSSASKIAARLKALTFSSPPYVPRAKRLARHDYSHTERRLREIQKENEILVARLSKITKQKVKPVVAEPETASSQAASVASAAINRKKHASAITAENYAIFQRLQAVRPSRDTSRHALLKEHQLSLKTQPRQQAGYRKKSTNPQRP</sequence>
<feature type="compositionally biased region" description="Basic and acidic residues" evidence="3">
    <location>
        <begin position="151"/>
        <end position="165"/>
    </location>
</feature>
<reference evidence="4 5" key="1">
    <citation type="journal article" date="2024" name="Nat. Commun.">
        <title>Phylogenomics reveals the evolutionary origins of lichenization in chlorophyte algae.</title>
        <authorList>
            <person name="Puginier C."/>
            <person name="Libourel C."/>
            <person name="Otte J."/>
            <person name="Skaloud P."/>
            <person name="Haon M."/>
            <person name="Grisel S."/>
            <person name="Petersen M."/>
            <person name="Berrin J.G."/>
            <person name="Delaux P.M."/>
            <person name="Dal Grande F."/>
            <person name="Keller J."/>
        </authorList>
    </citation>
    <scope>NUCLEOTIDE SEQUENCE [LARGE SCALE GENOMIC DNA]</scope>
    <source>
        <strain evidence="4 5">SAG 2043</strain>
    </source>
</reference>
<feature type="compositionally biased region" description="Low complexity" evidence="3">
    <location>
        <begin position="8"/>
        <end position="23"/>
    </location>
</feature>
<keyword evidence="5" id="KW-1185">Reference proteome</keyword>
<evidence type="ECO:0000313" key="5">
    <source>
        <dbReference type="Proteomes" id="UP001489004"/>
    </source>
</evidence>
<accession>A0AAW1P3B6</accession>
<dbReference type="Pfam" id="PF13879">
    <property type="entry name" value="Hmw_CFAP97"/>
    <property type="match status" value="1"/>
</dbReference>
<keyword evidence="2" id="KW-0175">Coiled coil</keyword>